<dbReference type="Gene3D" id="1.10.287.460">
    <property type="entry name" value="Peptidyl-prolyl cis-trans isomerase, FKBP-type, N-terminal domain"/>
    <property type="match status" value="1"/>
</dbReference>
<dbReference type="NCBIfam" id="NF008150">
    <property type="entry name" value="PRK10902.1"/>
    <property type="match status" value="1"/>
</dbReference>
<proteinExistence type="inferred from homology"/>
<evidence type="ECO:0000256" key="2">
    <source>
        <dbReference type="ARBA" id="ARBA00002388"/>
    </source>
</evidence>
<sequence>MFFLLLKKIIFFYIFLYTSKSFSGTPIQFYNDTKHYLEVKNIFKNHHEKLSYALGTSLGNYINQSFEKQKKIGVRLNKYDLLKGVRDAITGHTKIPEIEVSLLLKELEDKLKNATIIQLKKDAKENLIHGKLYMEKLLEMKGVKKTNSGLLYIIKREGKEKILKNNAQITVHYRGSFINGIEFDNSYQRGQPISLMLKDVILGWQEGLRYIGKGGKIKLVIPPNLGYGEREISGIPGNSTLIFDIELLDVINVK</sequence>
<dbReference type="InterPro" id="IPR036944">
    <property type="entry name" value="PPIase_FKBP_N_sf"/>
</dbReference>
<dbReference type="AlphaFoldDB" id="A0A7H1AZ02"/>
<evidence type="ECO:0000259" key="8">
    <source>
        <dbReference type="PROSITE" id="PS50059"/>
    </source>
</evidence>
<dbReference type="Pfam" id="PF00254">
    <property type="entry name" value="FKBP_C"/>
    <property type="match status" value="1"/>
</dbReference>
<evidence type="ECO:0000256" key="7">
    <source>
        <dbReference type="RuleBase" id="RU003915"/>
    </source>
</evidence>
<dbReference type="GO" id="GO:0006457">
    <property type="term" value="P:protein folding"/>
    <property type="evidence" value="ECO:0007669"/>
    <property type="project" value="InterPro"/>
</dbReference>
<feature type="domain" description="PPIase FKBP-type" evidence="8">
    <location>
        <begin position="166"/>
        <end position="251"/>
    </location>
</feature>
<evidence type="ECO:0000313" key="9">
    <source>
        <dbReference type="EMBL" id="QNS01707.1"/>
    </source>
</evidence>
<keyword evidence="5 6" id="KW-0413">Isomerase</keyword>
<dbReference type="Pfam" id="PF01346">
    <property type="entry name" value="FKBP_N"/>
    <property type="match status" value="1"/>
</dbReference>
<comment type="similarity">
    <text evidence="3 7">Belongs to the FKBP-type PPIase family.</text>
</comment>
<dbReference type="Proteomes" id="UP000516346">
    <property type="component" value="Chromosome"/>
</dbReference>
<dbReference type="Gene3D" id="3.10.50.40">
    <property type="match status" value="1"/>
</dbReference>
<evidence type="ECO:0000256" key="1">
    <source>
        <dbReference type="ARBA" id="ARBA00000971"/>
    </source>
</evidence>
<reference evidence="9 10" key="1">
    <citation type="submission" date="2020-09" db="EMBL/GenBank/DDBJ databases">
        <title>Genome sequence of the banana aphid, Pentalonia nigronervosa Coquerel (Hemiptera: Aphididae) and its symbionts.</title>
        <authorList>
            <person name="Mathers T.C."/>
            <person name="Mugford S.T."/>
            <person name="Hogenhout S.A."/>
            <person name="Tripathi L."/>
        </authorList>
    </citation>
    <scope>NUCLEOTIDE SEQUENCE [LARGE SCALE GENOMIC DNA]</scope>
    <source>
        <strain evidence="9">Ba4</strain>
    </source>
</reference>
<protein>
    <recommendedName>
        <fullName evidence="7">Peptidyl-prolyl cis-trans isomerase</fullName>
        <ecNumber evidence="7">5.2.1.8</ecNumber>
    </recommendedName>
</protein>
<dbReference type="PANTHER" id="PTHR43811">
    <property type="entry name" value="FKBP-TYPE PEPTIDYL-PROLYL CIS-TRANS ISOMERASE FKPA"/>
    <property type="match status" value="1"/>
</dbReference>
<keyword evidence="4 6" id="KW-0697">Rotamase</keyword>
<dbReference type="PANTHER" id="PTHR43811:SF19">
    <property type="entry name" value="39 KDA FK506-BINDING NUCLEAR PROTEIN"/>
    <property type="match status" value="1"/>
</dbReference>
<comment type="function">
    <text evidence="2">PPIases accelerate the folding of proteins. It catalyzes the cis-trans isomerization of proline imidic peptide bonds in oligopeptides.</text>
</comment>
<name>A0A7H1AZ02_9GAMM</name>
<accession>A0A7H1AZ02</accession>
<evidence type="ECO:0000256" key="3">
    <source>
        <dbReference type="ARBA" id="ARBA00006577"/>
    </source>
</evidence>
<comment type="catalytic activity">
    <reaction evidence="1 6 7">
        <text>[protein]-peptidylproline (omega=180) = [protein]-peptidylproline (omega=0)</text>
        <dbReference type="Rhea" id="RHEA:16237"/>
        <dbReference type="Rhea" id="RHEA-COMP:10747"/>
        <dbReference type="Rhea" id="RHEA-COMP:10748"/>
        <dbReference type="ChEBI" id="CHEBI:83833"/>
        <dbReference type="ChEBI" id="CHEBI:83834"/>
        <dbReference type="EC" id="5.2.1.8"/>
    </reaction>
</comment>
<dbReference type="EMBL" id="CP061275">
    <property type="protein sequence ID" value="QNS01707.1"/>
    <property type="molecule type" value="Genomic_DNA"/>
</dbReference>
<evidence type="ECO:0000256" key="6">
    <source>
        <dbReference type="PROSITE-ProRule" id="PRU00277"/>
    </source>
</evidence>
<dbReference type="InterPro" id="IPR046357">
    <property type="entry name" value="PPIase_dom_sf"/>
</dbReference>
<dbReference type="InterPro" id="IPR000774">
    <property type="entry name" value="PPIase_FKBP_N"/>
</dbReference>
<evidence type="ECO:0000256" key="4">
    <source>
        <dbReference type="ARBA" id="ARBA00023110"/>
    </source>
</evidence>
<dbReference type="PROSITE" id="PS50059">
    <property type="entry name" value="FKBP_PPIASE"/>
    <property type="match status" value="1"/>
</dbReference>
<gene>
    <name evidence="9" type="primary">fkpA</name>
    <name evidence="9" type="ORF">ICW73_01820</name>
</gene>
<dbReference type="InterPro" id="IPR001179">
    <property type="entry name" value="PPIase_FKBP_dom"/>
</dbReference>
<organism evidence="9 10">
    <name type="scientific">Buchnera aphidicola</name>
    <name type="common">Pentalonia nigronervosa</name>
    <dbReference type="NCBI Taxonomy" id="1309793"/>
    <lineage>
        <taxon>Bacteria</taxon>
        <taxon>Pseudomonadati</taxon>
        <taxon>Pseudomonadota</taxon>
        <taxon>Gammaproteobacteria</taxon>
        <taxon>Enterobacterales</taxon>
        <taxon>Erwiniaceae</taxon>
        <taxon>Buchnera</taxon>
    </lineage>
</organism>
<evidence type="ECO:0000313" key="10">
    <source>
        <dbReference type="Proteomes" id="UP000516346"/>
    </source>
</evidence>
<dbReference type="EC" id="5.2.1.8" evidence="7"/>
<dbReference type="GO" id="GO:0003755">
    <property type="term" value="F:peptidyl-prolyl cis-trans isomerase activity"/>
    <property type="evidence" value="ECO:0007669"/>
    <property type="project" value="UniProtKB-UniRule"/>
</dbReference>
<dbReference type="SUPFAM" id="SSF54534">
    <property type="entry name" value="FKBP-like"/>
    <property type="match status" value="1"/>
</dbReference>
<evidence type="ECO:0000256" key="5">
    <source>
        <dbReference type="ARBA" id="ARBA00023235"/>
    </source>
</evidence>